<evidence type="ECO:0000313" key="1">
    <source>
        <dbReference type="EMBL" id="MBB2148575.1"/>
    </source>
</evidence>
<name>A0ABR6ETI2_9SPHI</name>
<dbReference type="Proteomes" id="UP000636110">
    <property type="component" value="Unassembled WGS sequence"/>
</dbReference>
<organism evidence="1 2">
    <name type="scientific">Pedobacter gandavensis</name>
    <dbReference type="NCBI Taxonomy" id="2679963"/>
    <lineage>
        <taxon>Bacteria</taxon>
        <taxon>Pseudomonadati</taxon>
        <taxon>Bacteroidota</taxon>
        <taxon>Sphingobacteriia</taxon>
        <taxon>Sphingobacteriales</taxon>
        <taxon>Sphingobacteriaceae</taxon>
        <taxon>Pedobacter</taxon>
    </lineage>
</organism>
<comment type="caution">
    <text evidence="1">The sequence shown here is derived from an EMBL/GenBank/DDBJ whole genome shotgun (WGS) entry which is preliminary data.</text>
</comment>
<evidence type="ECO:0000313" key="2">
    <source>
        <dbReference type="Proteomes" id="UP000636110"/>
    </source>
</evidence>
<reference evidence="1 2" key="1">
    <citation type="submission" date="2019-11" db="EMBL/GenBank/DDBJ databases">
        <title>Description of Pedobacter sp. LMG 31462T.</title>
        <authorList>
            <person name="Carlier A."/>
            <person name="Qi S."/>
            <person name="Vandamme P."/>
        </authorList>
    </citation>
    <scope>NUCLEOTIDE SEQUENCE [LARGE SCALE GENOMIC DNA]</scope>
    <source>
        <strain evidence="1 2">LMG 31462</strain>
    </source>
</reference>
<protein>
    <recommendedName>
        <fullName evidence="3">Transposase IS111A/IS1328/IS1533 N-terminal domain-containing protein</fullName>
    </recommendedName>
</protein>
<dbReference type="EMBL" id="WNXC01000001">
    <property type="protein sequence ID" value="MBB2148575.1"/>
    <property type="molecule type" value="Genomic_DNA"/>
</dbReference>
<sequence>MRKLPLVVVVNLHNGIRYQVVVIAEKKKQNPLTLIWTTCKNKVFEAHRQLTEKDDSITAERLRDQFQGKIEKQCTLIDVFKDHNHKMETLVGSGSLKALRSVTEPL</sequence>
<gene>
    <name evidence="1" type="ORF">GM920_06580</name>
</gene>
<accession>A0ABR6ETI2</accession>
<evidence type="ECO:0008006" key="3">
    <source>
        <dbReference type="Google" id="ProtNLM"/>
    </source>
</evidence>
<proteinExistence type="predicted"/>
<keyword evidence="2" id="KW-1185">Reference proteome</keyword>